<sequence>MPREGVAISNNERAFILAALQADQRIDGRGPFDLRPLSIDFLGGSGPVEVRLGQTRVLAVVGAELGAPWPDRPNEGSLQVYTEFSPMADPAFESGKPGEAAVELGRIVDRGLRESRAVDTEALCVVAGRAVWAVRLDLHVLDNGGNMVDAANVAALVALLAFRRPECSVGGADGTEIIVHPPEERDPVPLTIHHLPVAVTFAFFEEGELVVLDPVWKEEATMGSRMTITVNAHGEICAIQKGGGVGITSDQVLRCARIATAKATAITEEIRKAVEAHEVERQQSKVKRHPRAPSGADLVLSGADLHSGSAIMLETTQETVGVMEVEEGLAEGLVEEDTDEEDESDEEEEEIEETPTPVVGKSKSGAGGAKKGAGAFAGGASTWLEEDDVSGAQAGRKRDWRRERPAAKGGPTAEALDEFDQVAALLGQKPPPQKTSSKPQTLLKMQNPAKPGNVTQPAPTPTANFALDSDEEEEARVELRGEFSGGSGKQLEATERGGAGASKSVGREGVRMEVDDEELTLEAAVKPKARKKKKKLKIQGDE</sequence>
<dbReference type="InterPro" id="IPR001247">
    <property type="entry name" value="ExoRNase_PH_dom1"/>
</dbReference>
<gene>
    <name evidence="11" type="ORF">KFL_000200140</name>
</gene>
<dbReference type="GO" id="GO:0071035">
    <property type="term" value="P:nuclear polyadenylation-dependent rRNA catabolic process"/>
    <property type="evidence" value="ECO:0000318"/>
    <property type="project" value="GO_Central"/>
</dbReference>
<dbReference type="Pfam" id="PF03725">
    <property type="entry name" value="RNase_PH_C"/>
    <property type="match status" value="1"/>
</dbReference>
<evidence type="ECO:0000259" key="9">
    <source>
        <dbReference type="Pfam" id="PF01138"/>
    </source>
</evidence>
<feature type="domain" description="Exoribonuclease phosphorolytic" evidence="10">
    <location>
        <begin position="194"/>
        <end position="261"/>
    </location>
</feature>
<dbReference type="InterPro" id="IPR036345">
    <property type="entry name" value="ExoRNase_PH_dom2_sf"/>
</dbReference>
<dbReference type="PANTHER" id="PTHR11097">
    <property type="entry name" value="EXOSOME COMPLEX EXONUCLEASE RIBOSOMAL RNA PROCESSING PROTEIN"/>
    <property type="match status" value="1"/>
</dbReference>
<dbReference type="GO" id="GO:0000176">
    <property type="term" value="C:nuclear exosome (RNase complex)"/>
    <property type="evidence" value="ECO:0000318"/>
    <property type="project" value="GO_Central"/>
</dbReference>
<dbReference type="InterPro" id="IPR027408">
    <property type="entry name" value="PNPase/RNase_PH_dom_sf"/>
</dbReference>
<feature type="region of interest" description="Disordered" evidence="8">
    <location>
        <begin position="277"/>
        <end position="300"/>
    </location>
</feature>
<evidence type="ECO:0000256" key="4">
    <source>
        <dbReference type="ARBA" id="ARBA00022490"/>
    </source>
</evidence>
<dbReference type="STRING" id="105231.A0A1Y1HMD8"/>
<feature type="compositionally biased region" description="Basic and acidic residues" evidence="8">
    <location>
        <begin position="396"/>
        <end position="406"/>
    </location>
</feature>
<feature type="compositionally biased region" description="Gly residues" evidence="8">
    <location>
        <begin position="365"/>
        <end position="377"/>
    </location>
</feature>
<dbReference type="GO" id="GO:0071028">
    <property type="term" value="P:nuclear mRNA surveillance"/>
    <property type="evidence" value="ECO:0000318"/>
    <property type="project" value="GO_Central"/>
</dbReference>
<dbReference type="GO" id="GO:0016075">
    <property type="term" value="P:rRNA catabolic process"/>
    <property type="evidence" value="ECO:0000318"/>
    <property type="project" value="GO_Central"/>
</dbReference>
<dbReference type="SUPFAM" id="SSF54211">
    <property type="entry name" value="Ribosomal protein S5 domain 2-like"/>
    <property type="match status" value="1"/>
</dbReference>
<dbReference type="GO" id="GO:0000177">
    <property type="term" value="C:cytoplasmic exosome (RNase complex)"/>
    <property type="evidence" value="ECO:0000318"/>
    <property type="project" value="GO_Central"/>
</dbReference>
<feature type="compositionally biased region" description="Acidic residues" evidence="8">
    <location>
        <begin position="330"/>
        <end position="353"/>
    </location>
</feature>
<evidence type="ECO:0000256" key="5">
    <source>
        <dbReference type="ARBA" id="ARBA00022884"/>
    </source>
</evidence>
<name>A0A1Y1HMD8_KLENI</name>
<organism evidence="11 12">
    <name type="scientific">Klebsormidium nitens</name>
    <name type="common">Green alga</name>
    <name type="synonym">Ulothrix nitens</name>
    <dbReference type="NCBI Taxonomy" id="105231"/>
    <lineage>
        <taxon>Eukaryota</taxon>
        <taxon>Viridiplantae</taxon>
        <taxon>Streptophyta</taxon>
        <taxon>Klebsormidiophyceae</taxon>
        <taxon>Klebsormidiales</taxon>
        <taxon>Klebsormidiaceae</taxon>
        <taxon>Klebsormidium</taxon>
    </lineage>
</organism>
<dbReference type="GO" id="GO:0034473">
    <property type="term" value="P:U1 snRNA 3'-end processing"/>
    <property type="evidence" value="ECO:0000318"/>
    <property type="project" value="GO_Central"/>
</dbReference>
<dbReference type="GO" id="GO:0034476">
    <property type="term" value="P:U5 snRNA 3'-end processing"/>
    <property type="evidence" value="ECO:0000318"/>
    <property type="project" value="GO_Central"/>
</dbReference>
<dbReference type="InterPro" id="IPR020568">
    <property type="entry name" value="Ribosomal_Su5_D2-typ_SF"/>
</dbReference>
<dbReference type="EMBL" id="DF236969">
    <property type="protein sequence ID" value="GAQ78862.1"/>
    <property type="molecule type" value="Genomic_DNA"/>
</dbReference>
<evidence type="ECO:0000256" key="6">
    <source>
        <dbReference type="ARBA" id="ARBA00023242"/>
    </source>
</evidence>
<dbReference type="GO" id="GO:0034475">
    <property type="term" value="P:U4 snRNA 3'-end processing"/>
    <property type="evidence" value="ECO:0000318"/>
    <property type="project" value="GO_Central"/>
</dbReference>
<keyword evidence="6" id="KW-0539">Nucleus</keyword>
<dbReference type="SUPFAM" id="SSF55666">
    <property type="entry name" value="Ribonuclease PH domain 2-like"/>
    <property type="match status" value="1"/>
</dbReference>
<dbReference type="Pfam" id="PF01138">
    <property type="entry name" value="RNase_PH"/>
    <property type="match status" value="1"/>
</dbReference>
<evidence type="ECO:0000313" key="12">
    <source>
        <dbReference type="Proteomes" id="UP000054558"/>
    </source>
</evidence>
<comment type="similarity">
    <text evidence="3">Belongs to the RNase PH family.</text>
</comment>
<keyword evidence="12" id="KW-1185">Reference proteome</keyword>
<feature type="compositionally biased region" description="Polar residues" evidence="8">
    <location>
        <begin position="453"/>
        <end position="463"/>
    </location>
</feature>
<dbReference type="CDD" id="cd11368">
    <property type="entry name" value="RNase_PH_RRP45"/>
    <property type="match status" value="1"/>
</dbReference>
<evidence type="ECO:0000256" key="1">
    <source>
        <dbReference type="ARBA" id="ARBA00004123"/>
    </source>
</evidence>
<protein>
    <recommendedName>
        <fullName evidence="7">Protein ECERIFERUM 7</fullName>
    </recommendedName>
</protein>
<dbReference type="Gene3D" id="3.30.230.70">
    <property type="entry name" value="GHMP Kinase, N-terminal domain"/>
    <property type="match status" value="1"/>
</dbReference>
<dbReference type="InterPro" id="IPR033100">
    <property type="entry name" value="Rrp45"/>
</dbReference>
<dbReference type="GO" id="GO:0000467">
    <property type="term" value="P:exonucleolytic trimming to generate mature 3'-end of 5.8S rRNA from tricistronic rRNA transcript (SSU-rRNA, 5.8S rRNA, LSU-rRNA)"/>
    <property type="evidence" value="ECO:0000318"/>
    <property type="project" value="GO_Central"/>
</dbReference>
<keyword evidence="4" id="KW-0963">Cytoplasm</keyword>
<dbReference type="OrthoDB" id="10264038at2759"/>
<dbReference type="InterPro" id="IPR050590">
    <property type="entry name" value="Exosome_comp_Rrp42_subfam"/>
</dbReference>
<keyword evidence="5" id="KW-0694">RNA-binding</keyword>
<comment type="subcellular location">
    <subcellularLocation>
        <location evidence="2">Cytoplasm</location>
    </subcellularLocation>
    <subcellularLocation>
        <location evidence="1">Nucleus</location>
    </subcellularLocation>
</comment>
<dbReference type="GO" id="GO:0071038">
    <property type="term" value="P:TRAMP-dependent tRNA surveillance pathway"/>
    <property type="evidence" value="ECO:0000318"/>
    <property type="project" value="GO_Central"/>
</dbReference>
<reference evidence="11 12" key="1">
    <citation type="journal article" date="2014" name="Nat. Commun.">
        <title>Klebsormidium flaccidum genome reveals primary factors for plant terrestrial adaptation.</title>
        <authorList>
            <person name="Hori K."/>
            <person name="Maruyama F."/>
            <person name="Fujisawa T."/>
            <person name="Togashi T."/>
            <person name="Yamamoto N."/>
            <person name="Seo M."/>
            <person name="Sato S."/>
            <person name="Yamada T."/>
            <person name="Mori H."/>
            <person name="Tajima N."/>
            <person name="Moriyama T."/>
            <person name="Ikeuchi M."/>
            <person name="Watanabe M."/>
            <person name="Wada H."/>
            <person name="Kobayashi K."/>
            <person name="Saito M."/>
            <person name="Masuda T."/>
            <person name="Sasaki-Sekimoto Y."/>
            <person name="Mashiguchi K."/>
            <person name="Awai K."/>
            <person name="Shimojima M."/>
            <person name="Masuda S."/>
            <person name="Iwai M."/>
            <person name="Nobusawa T."/>
            <person name="Narise T."/>
            <person name="Kondo S."/>
            <person name="Saito H."/>
            <person name="Sato R."/>
            <person name="Murakawa M."/>
            <person name="Ihara Y."/>
            <person name="Oshima-Yamada Y."/>
            <person name="Ohtaka K."/>
            <person name="Satoh M."/>
            <person name="Sonobe K."/>
            <person name="Ishii M."/>
            <person name="Ohtani R."/>
            <person name="Kanamori-Sato M."/>
            <person name="Honoki R."/>
            <person name="Miyazaki D."/>
            <person name="Mochizuki H."/>
            <person name="Umetsu J."/>
            <person name="Higashi K."/>
            <person name="Shibata D."/>
            <person name="Kamiya Y."/>
            <person name="Sato N."/>
            <person name="Nakamura Y."/>
            <person name="Tabata S."/>
            <person name="Ida S."/>
            <person name="Kurokawa K."/>
            <person name="Ohta H."/>
        </authorList>
    </citation>
    <scope>NUCLEOTIDE SEQUENCE [LARGE SCALE GENOMIC DNA]</scope>
    <source>
        <strain evidence="11 12">NIES-2285</strain>
    </source>
</reference>
<evidence type="ECO:0000256" key="7">
    <source>
        <dbReference type="ARBA" id="ARBA00079975"/>
    </source>
</evidence>
<accession>A0A1Y1HMD8</accession>
<evidence type="ECO:0000256" key="8">
    <source>
        <dbReference type="SAM" id="MobiDB-lite"/>
    </source>
</evidence>
<proteinExistence type="inferred from homology"/>
<dbReference type="Proteomes" id="UP000054558">
    <property type="component" value="Unassembled WGS sequence"/>
</dbReference>
<dbReference type="PANTHER" id="PTHR11097:SF14">
    <property type="entry name" value="EXOSOME COMPLEX COMPONENT RRP45"/>
    <property type="match status" value="1"/>
</dbReference>
<dbReference type="InterPro" id="IPR015847">
    <property type="entry name" value="ExoRNase_PH_dom2"/>
</dbReference>
<feature type="region of interest" description="Disordered" evidence="8">
    <location>
        <begin position="330"/>
        <end position="510"/>
    </location>
</feature>
<dbReference type="AlphaFoldDB" id="A0A1Y1HMD8"/>
<dbReference type="GO" id="GO:0035925">
    <property type="term" value="F:mRNA 3'-UTR AU-rich region binding"/>
    <property type="evidence" value="ECO:0000318"/>
    <property type="project" value="GO_Central"/>
</dbReference>
<evidence type="ECO:0000256" key="3">
    <source>
        <dbReference type="ARBA" id="ARBA00006678"/>
    </source>
</evidence>
<evidence type="ECO:0000259" key="10">
    <source>
        <dbReference type="Pfam" id="PF03725"/>
    </source>
</evidence>
<evidence type="ECO:0000313" key="11">
    <source>
        <dbReference type="EMBL" id="GAQ78862.1"/>
    </source>
</evidence>
<dbReference type="FunFam" id="3.30.230.70:FF:000007">
    <property type="entry name" value="Exosome complex component RRP45B"/>
    <property type="match status" value="1"/>
</dbReference>
<feature type="domain" description="Exoribonuclease phosphorolytic" evidence="9">
    <location>
        <begin position="44"/>
        <end position="165"/>
    </location>
</feature>
<evidence type="ECO:0000256" key="2">
    <source>
        <dbReference type="ARBA" id="ARBA00004496"/>
    </source>
</evidence>